<name>A0A7W7IFD3_9ACTN</name>
<feature type="compositionally biased region" description="Gly residues" evidence="1">
    <location>
        <begin position="1"/>
        <end position="10"/>
    </location>
</feature>
<evidence type="ECO:0000313" key="2">
    <source>
        <dbReference type="EMBL" id="GAA0556177.1"/>
    </source>
</evidence>
<organism evidence="3 4">
    <name type="scientific">Actinomadura livida</name>
    <dbReference type="NCBI Taxonomy" id="79909"/>
    <lineage>
        <taxon>Bacteria</taxon>
        <taxon>Bacillati</taxon>
        <taxon>Actinomycetota</taxon>
        <taxon>Actinomycetes</taxon>
        <taxon>Streptosporangiales</taxon>
        <taxon>Thermomonosporaceae</taxon>
        <taxon>Actinomadura</taxon>
    </lineage>
</organism>
<feature type="compositionally biased region" description="Basic and acidic residues" evidence="1">
    <location>
        <begin position="16"/>
        <end position="37"/>
    </location>
</feature>
<keyword evidence="5" id="KW-1185">Reference proteome</keyword>
<comment type="caution">
    <text evidence="3">The sequence shown here is derived from an EMBL/GenBank/DDBJ whole genome shotgun (WGS) entry which is preliminary data.</text>
</comment>
<dbReference type="EMBL" id="JACHMV010000001">
    <property type="protein sequence ID" value="MBB4776098.1"/>
    <property type="molecule type" value="Genomic_DNA"/>
</dbReference>
<dbReference type="Proteomes" id="UP000549343">
    <property type="component" value="Unassembled WGS sequence"/>
</dbReference>
<proteinExistence type="predicted"/>
<feature type="region of interest" description="Disordered" evidence="1">
    <location>
        <begin position="1"/>
        <end position="37"/>
    </location>
</feature>
<evidence type="ECO:0000313" key="4">
    <source>
        <dbReference type="Proteomes" id="UP000549343"/>
    </source>
</evidence>
<gene>
    <name evidence="3" type="ORF">F4557_004516</name>
    <name evidence="2" type="ORF">GCM10009546_17850</name>
</gene>
<accession>A0A7W7IFD3</accession>
<evidence type="ECO:0000256" key="1">
    <source>
        <dbReference type="SAM" id="MobiDB-lite"/>
    </source>
</evidence>
<dbReference type="Proteomes" id="UP001501427">
    <property type="component" value="Unassembled WGS sequence"/>
</dbReference>
<evidence type="ECO:0000313" key="5">
    <source>
        <dbReference type="Proteomes" id="UP001501427"/>
    </source>
</evidence>
<dbReference type="EMBL" id="BAAAHD010000016">
    <property type="protein sequence ID" value="GAA0556177.1"/>
    <property type="molecule type" value="Genomic_DNA"/>
</dbReference>
<protein>
    <submittedName>
        <fullName evidence="3">Uncharacterized protein YlxW (UPF0749 family)</fullName>
    </submittedName>
</protein>
<evidence type="ECO:0000313" key="3">
    <source>
        <dbReference type="EMBL" id="MBB4776098.1"/>
    </source>
</evidence>
<dbReference type="RefSeq" id="WP_184885812.1">
    <property type="nucleotide sequence ID" value="NZ_BAAAHD010000016.1"/>
</dbReference>
<dbReference type="AlphaFoldDB" id="A0A7W7IFD3"/>
<reference evidence="3 4" key="3">
    <citation type="submission" date="2020-08" db="EMBL/GenBank/DDBJ databases">
        <title>Sequencing the genomes of 1000 actinobacteria strains.</title>
        <authorList>
            <person name="Klenk H.-P."/>
        </authorList>
    </citation>
    <scope>NUCLEOTIDE SEQUENCE [LARGE SCALE GENOMIC DNA]</scope>
    <source>
        <strain evidence="3 4">DSM 44772</strain>
    </source>
</reference>
<reference evidence="2" key="4">
    <citation type="submission" date="2023-12" db="EMBL/GenBank/DDBJ databases">
        <authorList>
            <person name="Sun Q."/>
            <person name="Inoue M."/>
        </authorList>
    </citation>
    <scope>NUCLEOTIDE SEQUENCE</scope>
    <source>
        <strain evidence="2">JCM 10667</strain>
    </source>
</reference>
<sequence>MTGGPAGGPAGGPPPEAERSDWTDQDLLTRDEAGGRIRAEIAETQARLDRTDPSRAEERAALERRLRALRAHAAASAGPSGA</sequence>
<reference evidence="5" key="2">
    <citation type="journal article" date="2019" name="Int. J. Syst. Evol. Microbiol.">
        <title>The Global Catalogue of Microorganisms (GCM) 10K type strain sequencing project: providing services to taxonomists for standard genome sequencing and annotation.</title>
        <authorList>
            <consortium name="The Broad Institute Genomics Platform"/>
            <consortium name="The Broad Institute Genome Sequencing Center for Infectious Disease"/>
            <person name="Wu L."/>
            <person name="Ma J."/>
        </authorList>
    </citation>
    <scope>NUCLEOTIDE SEQUENCE [LARGE SCALE GENOMIC DNA]</scope>
    <source>
        <strain evidence="5">JCM 10667</strain>
    </source>
</reference>
<reference evidence="2" key="1">
    <citation type="journal article" date="2014" name="Int. J. Syst. Evol. Microbiol.">
        <title>Complete genome of a new Firmicutes species belonging to the dominant human colonic microbiota ('Ruminococcus bicirculans') reveals two chromosomes and a selective capacity to utilize plant glucans.</title>
        <authorList>
            <consortium name="NISC Comparative Sequencing Program"/>
            <person name="Wegmann U."/>
            <person name="Louis P."/>
            <person name="Goesmann A."/>
            <person name="Henrissat B."/>
            <person name="Duncan S.H."/>
            <person name="Flint H.J."/>
        </authorList>
    </citation>
    <scope>NUCLEOTIDE SEQUENCE</scope>
    <source>
        <strain evidence="2">JCM 10667</strain>
    </source>
</reference>